<gene>
    <name evidence="1" type="ORF">ERX37_06840</name>
</gene>
<organism evidence="1 2">
    <name type="scientific">Macrococcus hajekii</name>
    <dbReference type="NCBI Taxonomy" id="198482"/>
    <lineage>
        <taxon>Bacteria</taxon>
        <taxon>Bacillati</taxon>
        <taxon>Bacillota</taxon>
        <taxon>Bacilli</taxon>
        <taxon>Bacillales</taxon>
        <taxon>Staphylococcaceae</taxon>
        <taxon>Macrococcus</taxon>
    </lineage>
</organism>
<dbReference type="EMBL" id="SCWE01000002">
    <property type="protein sequence ID" value="TDM01921.1"/>
    <property type="molecule type" value="Genomic_DNA"/>
</dbReference>
<accession>A0A4R6BK30</accession>
<dbReference type="OrthoDB" id="9814022at2"/>
<reference evidence="1 2" key="1">
    <citation type="submission" date="2019-01" db="EMBL/GenBank/DDBJ databases">
        <title>Draft genome sequences of the type strains of six Macrococcus species.</title>
        <authorList>
            <person name="Mazhar S."/>
            <person name="Altermann E."/>
            <person name="Hill C."/>
            <person name="Mcauliffe O."/>
        </authorList>
    </citation>
    <scope>NUCLEOTIDE SEQUENCE [LARGE SCALE GENOMIC DNA]</scope>
    <source>
        <strain evidence="1 2">CCM4809</strain>
    </source>
</reference>
<evidence type="ECO:0000313" key="2">
    <source>
        <dbReference type="Proteomes" id="UP000295328"/>
    </source>
</evidence>
<name>A0A4R6BK30_9STAP</name>
<proteinExistence type="predicted"/>
<evidence type="ECO:0000313" key="1">
    <source>
        <dbReference type="EMBL" id="TDM01921.1"/>
    </source>
</evidence>
<sequence length="361" mass="42899">MFRKFLKPIHKKLLSHYDDRYSAQTFEQLITQLSLRQLSDSAMYYQLEFNDKTSKEELIRLLTERFHKENSLYYEMLIHNEAEFHLLRDALSAHHNAFNLSSDDMEQMTAALIVFDVDDQLILPSDTFDALIALPLDKIEQKKEKYEQDFTFITSNLMLYGFLTRDHLESHYKKVYHTSFEPDSIDLFLSIYDIESHNGFIVDTLLDSWVDDKGDYQDLRSLPYYEFQNQREVYDYVGPDHHLQTLQMKSLSKFLKKKTDLSPDEWDQLIESIQVYTMGAPDYESAREEISSLVRGMFSREERNTFNTLYQDMFNHTRQWMLAGHTPVEIEEMIRQQEEIKHSLKTNKIVTLNDIKAAKKD</sequence>
<comment type="caution">
    <text evidence="1">The sequence shown here is derived from an EMBL/GenBank/DDBJ whole genome shotgun (WGS) entry which is preliminary data.</text>
</comment>
<dbReference type="AlphaFoldDB" id="A0A4R6BK30"/>
<dbReference type="RefSeq" id="WP_133429933.1">
    <property type="nucleotide sequence ID" value="NZ_BMCC01000003.1"/>
</dbReference>
<protein>
    <submittedName>
        <fullName evidence="1">Uncharacterized protein</fullName>
    </submittedName>
</protein>
<dbReference type="Proteomes" id="UP000295328">
    <property type="component" value="Unassembled WGS sequence"/>
</dbReference>
<keyword evidence="2" id="KW-1185">Reference proteome</keyword>